<dbReference type="Pfam" id="PF07539">
    <property type="entry name" value="UTP20_N"/>
    <property type="match status" value="1"/>
</dbReference>
<feature type="compositionally biased region" description="Basic residues" evidence="1">
    <location>
        <begin position="2602"/>
        <end position="2617"/>
    </location>
</feature>
<feature type="region of interest" description="Disordered" evidence="1">
    <location>
        <begin position="2436"/>
        <end position="2456"/>
    </location>
</feature>
<feature type="domain" description="U3 small nucleolar RNA-associated protein 20" evidence="3">
    <location>
        <begin position="1701"/>
        <end position="1919"/>
    </location>
</feature>
<dbReference type="SUPFAM" id="SSF48371">
    <property type="entry name" value="ARM repeat"/>
    <property type="match status" value="3"/>
</dbReference>
<feature type="domain" description="U3 small nucleolar RNA-associated protein 20 N-terminal" evidence="2">
    <location>
        <begin position="878"/>
        <end position="1491"/>
    </location>
</feature>
<evidence type="ECO:0000256" key="1">
    <source>
        <dbReference type="SAM" id="MobiDB-lite"/>
    </source>
</evidence>
<feature type="region of interest" description="Disordered" evidence="1">
    <location>
        <begin position="2594"/>
        <end position="2629"/>
    </location>
</feature>
<dbReference type="PANTHER" id="PTHR17695:SF11">
    <property type="entry name" value="SMALL SUBUNIT PROCESSOME COMPONENT 20 HOMOLOG"/>
    <property type="match status" value="1"/>
</dbReference>
<reference evidence="5 6" key="1">
    <citation type="journal article" date="2015" name="Environ. Microbiol.">
        <title>Metagenome sequence of Elaphomyces granulatus from sporocarp tissue reveals Ascomycota ectomycorrhizal fingerprints of genome expansion and a Proteobacteria-rich microbiome.</title>
        <authorList>
            <person name="Quandt C.A."/>
            <person name="Kohler A."/>
            <person name="Hesse C.N."/>
            <person name="Sharpton T.J."/>
            <person name="Martin F."/>
            <person name="Spatafora J.W."/>
        </authorList>
    </citation>
    <scope>NUCLEOTIDE SEQUENCE [LARGE SCALE GENOMIC DNA]</scope>
    <source>
        <strain evidence="5 6">OSC145934</strain>
    </source>
</reference>
<sequence length="2629" mass="295991">MVATSKASRAKPAKIVKRGTETTNSHRFEPFSQRIAKLKIDPIHRVRRRSFGEEDGDETFSYFRSSLDHWVVMNLSENFTNFSRRVSPLCESLAQILHHEDRIMASLVEYIEKKDQLSMEPLLSLLAQFAHDLGTRFEKHFEAAITSVVSVAAHHPDVEVVEWCFTCLAWIYKFLSRLLVPDLRQLLRIMSPYLGKERQKPFVARFTAESMSFLIRKAGLHYFKDTTPLGYAVSFLFRDIRGVADTQDVESYKEGLMAVFSDAVKGVNGGVNSNGPDILRCIIDNVLVGDEIQGDLAEQILTGLLINIIHNTNADTFECLFNVINAYLETATENSTSRHAKLMTRLAFLSVVTRKGSRVKDWRRVNQSLVALLQRASSAIETYQQSVTQLLATVAFALQFSPMDEMLPFMRPLMEAVTSRCFSLYFLFFCATFTDSCSDRFHTVVLPYFERFIRSSWKNVESELCLTLVQLGQAGCVTSQASKPGHITFPDSWTTHITTKLNGSVPNCDEVALFNAYCRLFSLVSLSNGPSFSPLVTKGLHDLLSFSLLDASPDKQVLKTFACGQGLKTYVSLATQYDDLDPELWGSIAFAAPRYSRLPLFLEGTLDYIHACPKALDLDESRIGPFMDALINNLAGPAHVLRLLSLKLLFELITPVSEHDQSPISLAIEIEDSALTLQTARFLSMQMRKLAILYPQISSNKWLARLIPNFCFGLFSKKLSQLWDDSAEALKSICDHGVGENIVTELAIQWLQESEAVLADNLETDESDIVPQTSSQFECHNVFRFEAILTSLLQRSKNAETTLTQLFEKDHALCKMLPTSPRSHALRVLNAAPQVAEKKSRQIVPLLLQWTTYDEDSRSLVIASKSPASAVPDKTSPWAFKDRIALLRLFGKFNNPKVLYRSLEVHEALLGLLSNGDLELQKSALKALFTWKSPHVVPYQENLLNVLDESRLRHELTVFVHVDTEDSVIEKGHIEKLLPLLLRLLYGRMVSKAAHNGQGGQGGRRKAILRVLSQLPEQDFAIFIKICFSSLGELCLVHNDEIDLRIFEKELMSPRRQSGLLKMIETMFDTLQSHMLKYAASSMGVVVYCLIRACRFLKRDVKDDKVDSDKLEYSSHSALLRGIRQLGIRCLDLIFSVSSDIDWTCYVPTIFDEVINPRLDNFAIETAQGISGLLRLFHTWASSSTSVPFFARYNKDLLPKIVDCLQVESTRDEVKIFVMDQILLPIIEHCAGQKELDGVDTSKIAPKTIQAQVLSPCVDYILSHLCRLLEKHPSHPVMISGVGAVSCLAPFVESSKEVASLIKIITYLLRQPPDRVSPKIKAGLLRILQQFLPLYFPQEDSVLINDAFQAVVSLFDYFNDDENRQILSTVHGSFAGSDPELVEVAALCCDLNAMLAQRLDGVDYKRRLSAFNKINEELWSILNVKQWQPLVYNMLYYMKDADELAIRSSASFGLRRFLERSSMNITSDNAGFDNFTVKTVLPALQNGIRHKAEIVRSEFVSALGHLVKLNPTMPEVGDMHILLVGGDDEASFFSNILHIQQHRRLRSLRRLSSEVAQGKLQASNISSIFMPLVEQFIFNKVEDDNAHNLTAEAVNTVGTLAAWLEWKQFRAVFRRYRGYVQSKPESERNVIRLLGKMADALSTAIKAVSPDKPLDVAVTGHGEPVPHLRSRLTATLPSSAKLSTELITQFLPFLTGFIHHKDESQVSSRLPVAVTTIKLLKLLPEDEVALRLSPVILDVCTILRSRAQESRDVARKTLADIALLLGPSYFGYILKELRSALSRGYQLHVLSFTVHSILVATTDHFKHGDLDHCLVDLVAVVLDDTFGATGQEKDAEGYISKMKEVKTRKSYDSMELLAKTASIQYLAHLIRPLQTLLREKLTAELVRKIDEMLRRIGIGLLRNPGAESRDMLVFCYEVIKETYQDPDASVVKPSMSAQKARYLVELNKRRGERQGAVSSFVYKLSRFALDVLRSILNKFQSLLTPTNLTGFLPIIGDALVNAHDEVKISAIRLLSSIVKLPLPEIDKNSNIYLTEAVKVVKEATNTNSEAVQASLKLIASILRERKSTTLRDGHLAYLLKRLSADIDEPDCQGVTFNFIKAVMERKFLVPEMYELIENIASMMITNQTRNSRDLARGTYIYFLIEYPQARGRWAKQLGFLVKNLDYQYREGRQSVMEAVHMLLAKTGGELAQEIIGTFFLPLVMVMANDEAEECREMAGALLGELFSRADREQIQIILKSLLSWLDQVENMQLVSIGLQAVRIFYEADRPESEKEGRYLIELLPRLMNLILADRESEQWQVLYFSLQIFMRLCKRSPSIALSEDYGALWSIVRQSLAYPHLWIKTCAANLIGIRLADLAKSSASSGYGSVPLVGQYGLRLGEEAMLQLAGASLRCLQVPGLSEDLAMQSVRNIIFLCRCFAENGLGFTETADEEIGDQGLSNSGSDVEEEGGLTIDSPSRGSTPAIRFVFKHISNILRREILTTKSDALIPKTASISLLAAMCRHLEAPHITPSLPILLLPLQHLTDPSIPPPHSSDVTFQDRFKTLVTNGQEVLELLQSKLGTTTYVSQMARVQEDIRKRREGRRIKRRIEAVVDPEKSGREKKKRNERKHVKRKERGLDYRGQRRGW</sequence>
<dbReference type="InterPro" id="IPR057525">
    <property type="entry name" value="UTP20_C"/>
</dbReference>
<evidence type="ECO:0000259" key="3">
    <source>
        <dbReference type="Pfam" id="PF20416"/>
    </source>
</evidence>
<dbReference type="Pfam" id="PF23099">
    <property type="entry name" value="UTP20_C"/>
    <property type="match status" value="1"/>
</dbReference>
<organism evidence="5 6">
    <name type="scientific">Elaphomyces granulatus</name>
    <dbReference type="NCBI Taxonomy" id="519963"/>
    <lineage>
        <taxon>Eukaryota</taxon>
        <taxon>Fungi</taxon>
        <taxon>Dikarya</taxon>
        <taxon>Ascomycota</taxon>
        <taxon>Pezizomycotina</taxon>
        <taxon>Eurotiomycetes</taxon>
        <taxon>Eurotiomycetidae</taxon>
        <taxon>Eurotiales</taxon>
        <taxon>Elaphomycetaceae</taxon>
        <taxon>Elaphomyces</taxon>
    </lineage>
</organism>
<dbReference type="InterPro" id="IPR011989">
    <property type="entry name" value="ARM-like"/>
</dbReference>
<feature type="compositionally biased region" description="Basic residues" evidence="1">
    <location>
        <begin position="8"/>
        <end position="17"/>
    </location>
</feature>
<evidence type="ECO:0000259" key="4">
    <source>
        <dbReference type="Pfam" id="PF23099"/>
    </source>
</evidence>
<dbReference type="InterPro" id="IPR046523">
    <property type="entry name" value="UTP20_dom"/>
</dbReference>
<evidence type="ECO:0000313" key="6">
    <source>
        <dbReference type="Proteomes" id="UP000243515"/>
    </source>
</evidence>
<comment type="caution">
    <text evidence="5">The sequence shown here is derived from an EMBL/GenBank/DDBJ whole genome shotgun (WGS) entry which is preliminary data.</text>
</comment>
<feature type="compositionally biased region" description="Basic and acidic residues" evidence="1">
    <location>
        <begin position="2618"/>
        <end position="2629"/>
    </location>
</feature>
<accession>A0A232LPX6</accession>
<dbReference type="OrthoDB" id="360653at2759"/>
<dbReference type="PANTHER" id="PTHR17695">
    <property type="entry name" value="SMALL SUBUNIT PROCESSOME COMPONENT 20 HOMOLOG"/>
    <property type="match status" value="1"/>
</dbReference>
<dbReference type="Pfam" id="PF20416">
    <property type="entry name" value="UTP20"/>
    <property type="match status" value="1"/>
</dbReference>
<dbReference type="EMBL" id="NPHW01006019">
    <property type="protein sequence ID" value="OXV06189.1"/>
    <property type="molecule type" value="Genomic_DNA"/>
</dbReference>
<dbReference type="InterPro" id="IPR011430">
    <property type="entry name" value="UTP20_N"/>
</dbReference>
<keyword evidence="6" id="KW-1185">Reference proteome</keyword>
<feature type="domain" description="U3 small nucleolar RNA-associated protein 20 C-terminal" evidence="4">
    <location>
        <begin position="2341"/>
        <end position="2618"/>
    </location>
</feature>
<dbReference type="InterPro" id="IPR016024">
    <property type="entry name" value="ARM-type_fold"/>
</dbReference>
<name>A0A232LPX6_9EURO</name>
<gene>
    <name evidence="5" type="ORF">Egran_06043</name>
</gene>
<dbReference type="Proteomes" id="UP000243515">
    <property type="component" value="Unassembled WGS sequence"/>
</dbReference>
<evidence type="ECO:0000259" key="2">
    <source>
        <dbReference type="Pfam" id="PF07539"/>
    </source>
</evidence>
<dbReference type="GO" id="GO:0032040">
    <property type="term" value="C:small-subunit processome"/>
    <property type="evidence" value="ECO:0007669"/>
    <property type="project" value="TreeGrafter"/>
</dbReference>
<dbReference type="Gene3D" id="1.25.10.10">
    <property type="entry name" value="Leucine-rich Repeat Variant"/>
    <property type="match status" value="3"/>
</dbReference>
<protein>
    <submittedName>
        <fullName evidence="5">Uncharacterized protein</fullName>
    </submittedName>
</protein>
<evidence type="ECO:0000313" key="5">
    <source>
        <dbReference type="EMBL" id="OXV06189.1"/>
    </source>
</evidence>
<feature type="region of interest" description="Disordered" evidence="1">
    <location>
        <begin position="1"/>
        <end position="23"/>
    </location>
</feature>
<dbReference type="InterPro" id="IPR052575">
    <property type="entry name" value="SSU_processome_comp_20"/>
</dbReference>
<dbReference type="GO" id="GO:0030686">
    <property type="term" value="C:90S preribosome"/>
    <property type="evidence" value="ECO:0007669"/>
    <property type="project" value="TreeGrafter"/>
</dbReference>
<proteinExistence type="predicted"/>